<accession>D8LQR5</accession>
<protein>
    <submittedName>
        <fullName evidence="7">Similar to retinoic acid induced 17, partial</fullName>
    </submittedName>
</protein>
<dbReference type="GO" id="GO:0061665">
    <property type="term" value="F:SUMO ligase activity"/>
    <property type="evidence" value="ECO:0007669"/>
    <property type="project" value="TreeGrafter"/>
</dbReference>
<dbReference type="InterPro" id="IPR004181">
    <property type="entry name" value="Znf_MIZ"/>
</dbReference>
<evidence type="ECO:0000259" key="6">
    <source>
        <dbReference type="PROSITE" id="PS51044"/>
    </source>
</evidence>
<feature type="compositionally biased region" description="Low complexity" evidence="5">
    <location>
        <begin position="592"/>
        <end position="636"/>
    </location>
</feature>
<feature type="compositionally biased region" description="Low complexity" evidence="5">
    <location>
        <begin position="643"/>
        <end position="681"/>
    </location>
</feature>
<feature type="domain" description="SP-RING-type" evidence="6">
    <location>
        <begin position="313"/>
        <end position="396"/>
    </location>
</feature>
<evidence type="ECO:0000256" key="2">
    <source>
        <dbReference type="ARBA" id="ARBA00022771"/>
    </source>
</evidence>
<feature type="region of interest" description="Disordered" evidence="5">
    <location>
        <begin position="401"/>
        <end position="455"/>
    </location>
</feature>
<evidence type="ECO:0000256" key="4">
    <source>
        <dbReference type="PROSITE-ProRule" id="PRU00452"/>
    </source>
</evidence>
<feature type="compositionally biased region" description="Gly residues" evidence="5">
    <location>
        <begin position="733"/>
        <end position="768"/>
    </location>
</feature>
<sequence length="798" mass="80783">MFCVFRQVCKIPGLSVTGLKATLVARIEDYINNQFSLVARSGAGTALAQARVLTEVVQEVSRGYANVLHKRPVGGVGGYSQDGDRGGSLGSPKAGGGGGGGGMAGGVRWDEEVRRDLQRRSELDPFVEVSRTLAGPMKLERGSGSQNLAVLGFNLDANDHAAVRLSLSLGKSTDEGRKTHLLLRSYQLISDSLEGAGAEAAKYSEGAHVWPLESVCQVNGGFQQLKQRKVFFQGQNRKLKGDCSPLDIGASCRPGENRVELYSSDPDKHAVLIQEALRRVKRSFKGCLDLNSHLEGDSSEDEQIGKGAGGDDSDDDLMATATRLSLRCPLGLVPITCPGRGRYCKHLQCFDLNTFLSFNKDCAGAAWKCGVCNLPIKPEDLVVDTYLDEVVRSLEEQGLTDDAEEVEIHQDGHWDPILEDQKAGKMSRRDRKKAKDDAAGAGSGQNGGVVDGGECDTVDIDVDDVVRSGDNLAANGSAPATAAAAAATARVASPPPSAPATAAAPAPAAAPAARPANEPEVFDLCSSDDDDELPAAPAPAPAAVGAPTSAAAAANFSSNGTNGAAAAASGGSGGAGGEGRYGYSSLVQPKDSSGSGRAPSPAARAPAAGRCGSNGDSSNVGNVESSSSSSPSCSSSRYGGDTARGSSRPASAQARAAASAVAGPRGASSSSLKRPRPSSQSEDYPQPSPQVRATSSSRGGGGGGGSGINGGLSIPFLGNFFGSSSRRTSGGSSETGGGGGGGGARWGGLIGGGGGSGGGRGGGGGSRSGTGATEAETVGGWDDEVFRNLDGLGDPLGR</sequence>
<gene>
    <name evidence="7" type="ORF">Esi_0060_0047</name>
</gene>
<feature type="compositionally biased region" description="Low complexity" evidence="5">
    <location>
        <begin position="722"/>
        <end position="732"/>
    </location>
</feature>
<feature type="compositionally biased region" description="Low complexity" evidence="5">
    <location>
        <begin position="769"/>
        <end position="780"/>
    </location>
</feature>
<feature type="region of interest" description="Disordered" evidence="5">
    <location>
        <begin position="492"/>
        <end position="798"/>
    </location>
</feature>
<dbReference type="GO" id="GO:0000785">
    <property type="term" value="C:chromatin"/>
    <property type="evidence" value="ECO:0007669"/>
    <property type="project" value="TreeGrafter"/>
</dbReference>
<feature type="compositionally biased region" description="Gly residues" evidence="5">
    <location>
        <begin position="570"/>
        <end position="580"/>
    </location>
</feature>
<dbReference type="Pfam" id="PF02891">
    <property type="entry name" value="zf-MIZ"/>
    <property type="match status" value="1"/>
</dbReference>
<name>D8LQR5_ECTSI</name>
<dbReference type="Proteomes" id="UP000002630">
    <property type="component" value="Linkage Group LG25"/>
</dbReference>
<reference evidence="7 8" key="1">
    <citation type="journal article" date="2010" name="Nature">
        <title>The Ectocarpus genome and the independent evolution of multicellularity in brown algae.</title>
        <authorList>
            <person name="Cock J.M."/>
            <person name="Sterck L."/>
            <person name="Rouze P."/>
            <person name="Scornet D."/>
            <person name="Allen A.E."/>
            <person name="Amoutzias G."/>
            <person name="Anthouard V."/>
            <person name="Artiguenave F."/>
            <person name="Aury J.M."/>
            <person name="Badger J.H."/>
            <person name="Beszteri B."/>
            <person name="Billiau K."/>
            <person name="Bonnet E."/>
            <person name="Bothwell J.H."/>
            <person name="Bowler C."/>
            <person name="Boyen C."/>
            <person name="Brownlee C."/>
            <person name="Carrano C.J."/>
            <person name="Charrier B."/>
            <person name="Cho G.Y."/>
            <person name="Coelho S.M."/>
            <person name="Collen J."/>
            <person name="Corre E."/>
            <person name="Da Silva C."/>
            <person name="Delage L."/>
            <person name="Delaroque N."/>
            <person name="Dittami S.M."/>
            <person name="Doulbeau S."/>
            <person name="Elias M."/>
            <person name="Farnham G."/>
            <person name="Gachon C.M."/>
            <person name="Gschloessl B."/>
            <person name="Heesch S."/>
            <person name="Jabbari K."/>
            <person name="Jubin C."/>
            <person name="Kawai H."/>
            <person name="Kimura K."/>
            <person name="Kloareg B."/>
            <person name="Kupper F.C."/>
            <person name="Lang D."/>
            <person name="Le Bail A."/>
            <person name="Leblanc C."/>
            <person name="Lerouge P."/>
            <person name="Lohr M."/>
            <person name="Lopez P.J."/>
            <person name="Martens C."/>
            <person name="Maumus F."/>
            <person name="Michel G."/>
            <person name="Miranda-Saavedra D."/>
            <person name="Morales J."/>
            <person name="Moreau H."/>
            <person name="Motomura T."/>
            <person name="Nagasato C."/>
            <person name="Napoli C.A."/>
            <person name="Nelson D.R."/>
            <person name="Nyvall-Collen P."/>
            <person name="Peters A.F."/>
            <person name="Pommier C."/>
            <person name="Potin P."/>
            <person name="Poulain J."/>
            <person name="Quesneville H."/>
            <person name="Read B."/>
            <person name="Rensing S.A."/>
            <person name="Ritter A."/>
            <person name="Rousvoal S."/>
            <person name="Samanta M."/>
            <person name="Samson G."/>
            <person name="Schroeder D.C."/>
            <person name="Segurens B."/>
            <person name="Strittmatter M."/>
            <person name="Tonon T."/>
            <person name="Tregear J.W."/>
            <person name="Valentin K."/>
            <person name="von Dassow P."/>
            <person name="Yamagishi T."/>
            <person name="Van de Peer Y."/>
            <person name="Wincker P."/>
        </authorList>
    </citation>
    <scope>NUCLEOTIDE SEQUENCE [LARGE SCALE GENOMIC DNA]</scope>
    <source>
        <strain evidence="8">Ec32 / CCAP1310/4</strain>
    </source>
</reference>
<dbReference type="PANTHER" id="PTHR10782">
    <property type="entry name" value="ZINC FINGER MIZ DOMAIN-CONTAINING PROTEIN"/>
    <property type="match status" value="1"/>
</dbReference>
<dbReference type="GO" id="GO:0016925">
    <property type="term" value="P:protein sumoylation"/>
    <property type="evidence" value="ECO:0007669"/>
    <property type="project" value="TreeGrafter"/>
</dbReference>
<dbReference type="PROSITE" id="PS51044">
    <property type="entry name" value="ZF_SP_RING"/>
    <property type="match status" value="1"/>
</dbReference>
<evidence type="ECO:0000313" key="7">
    <source>
        <dbReference type="EMBL" id="CBN74942.1"/>
    </source>
</evidence>
<dbReference type="EMBL" id="FN649750">
    <property type="protein sequence ID" value="CBN74942.1"/>
    <property type="molecule type" value="Genomic_DNA"/>
</dbReference>
<evidence type="ECO:0000313" key="8">
    <source>
        <dbReference type="Proteomes" id="UP000002630"/>
    </source>
</evidence>
<evidence type="ECO:0000256" key="1">
    <source>
        <dbReference type="ARBA" id="ARBA00022723"/>
    </source>
</evidence>
<dbReference type="GO" id="GO:0008270">
    <property type="term" value="F:zinc ion binding"/>
    <property type="evidence" value="ECO:0007669"/>
    <property type="project" value="UniProtKB-KW"/>
</dbReference>
<feature type="compositionally biased region" description="Basic and acidic residues" evidence="5">
    <location>
        <begin position="406"/>
        <end position="423"/>
    </location>
</feature>
<evidence type="ECO:0000256" key="5">
    <source>
        <dbReference type="SAM" id="MobiDB-lite"/>
    </source>
</evidence>
<feature type="compositionally biased region" description="Low complexity" evidence="5">
    <location>
        <begin position="499"/>
        <end position="516"/>
    </location>
</feature>
<keyword evidence="1" id="KW-0479">Metal-binding</keyword>
<dbReference type="CDD" id="cd16650">
    <property type="entry name" value="SP-RING_PIAS-like"/>
    <property type="match status" value="1"/>
</dbReference>
<feature type="compositionally biased region" description="Gly residues" evidence="5">
    <location>
        <begin position="698"/>
        <end position="710"/>
    </location>
</feature>
<dbReference type="Gene3D" id="3.30.40.10">
    <property type="entry name" value="Zinc/RING finger domain, C3HC4 (zinc finger)"/>
    <property type="match status" value="1"/>
</dbReference>
<dbReference type="EMBL" id="FN648819">
    <property type="protein sequence ID" value="CBN74942.1"/>
    <property type="molecule type" value="Genomic_DNA"/>
</dbReference>
<dbReference type="STRING" id="2880.D8LQR5"/>
<feature type="compositionally biased region" description="Gly residues" evidence="5">
    <location>
        <begin position="441"/>
        <end position="451"/>
    </location>
</feature>
<feature type="region of interest" description="Disordered" evidence="5">
    <location>
        <begin position="76"/>
        <end position="105"/>
    </location>
</feature>
<dbReference type="eggNOG" id="KOG2169">
    <property type="taxonomic scope" value="Eukaryota"/>
</dbReference>
<keyword evidence="3" id="KW-0862">Zinc</keyword>
<dbReference type="AlphaFoldDB" id="D8LQR5"/>
<organism evidence="7 8">
    <name type="scientific">Ectocarpus siliculosus</name>
    <name type="common">Brown alga</name>
    <name type="synonym">Conferva siliculosa</name>
    <dbReference type="NCBI Taxonomy" id="2880"/>
    <lineage>
        <taxon>Eukaryota</taxon>
        <taxon>Sar</taxon>
        <taxon>Stramenopiles</taxon>
        <taxon>Ochrophyta</taxon>
        <taxon>PX clade</taxon>
        <taxon>Phaeophyceae</taxon>
        <taxon>Ectocarpales</taxon>
        <taxon>Ectocarpaceae</taxon>
        <taxon>Ectocarpus</taxon>
    </lineage>
</organism>
<dbReference type="PANTHER" id="PTHR10782:SF4">
    <property type="entry name" value="TONALLI, ISOFORM E"/>
    <property type="match status" value="1"/>
</dbReference>
<keyword evidence="2 4" id="KW-0863">Zinc-finger</keyword>
<feature type="compositionally biased region" description="Low complexity" evidence="5">
    <location>
        <begin position="541"/>
        <end position="569"/>
    </location>
</feature>
<proteinExistence type="predicted"/>
<dbReference type="OrthoDB" id="27975at2759"/>
<feature type="region of interest" description="Disordered" evidence="5">
    <location>
        <begin position="295"/>
        <end position="315"/>
    </location>
</feature>
<evidence type="ECO:0000256" key="3">
    <source>
        <dbReference type="ARBA" id="ARBA00022833"/>
    </source>
</evidence>
<keyword evidence="8" id="KW-1185">Reference proteome</keyword>
<dbReference type="InParanoid" id="D8LQR5"/>
<dbReference type="InterPro" id="IPR013083">
    <property type="entry name" value="Znf_RING/FYVE/PHD"/>
</dbReference>